<gene>
    <name evidence="7" type="ORF">LVIROSA_LOCUS6070</name>
</gene>
<dbReference type="Pfam" id="PF00010">
    <property type="entry name" value="HLH"/>
    <property type="match status" value="1"/>
</dbReference>
<proteinExistence type="predicted"/>
<feature type="domain" description="BHLH" evidence="6">
    <location>
        <begin position="70"/>
        <end position="123"/>
    </location>
</feature>
<accession>A0AAU9LVB3</accession>
<evidence type="ECO:0000313" key="8">
    <source>
        <dbReference type="Proteomes" id="UP001157418"/>
    </source>
</evidence>
<dbReference type="Proteomes" id="UP001157418">
    <property type="component" value="Unassembled WGS sequence"/>
</dbReference>
<dbReference type="PANTHER" id="PTHR13935:SF167">
    <property type="entry name" value="ACHAETE-SCUTE TRANSCRIPTION FACTOR-RELATED PROTEIN-RELATED"/>
    <property type="match status" value="1"/>
</dbReference>
<dbReference type="PROSITE" id="PS50888">
    <property type="entry name" value="BHLH"/>
    <property type="match status" value="1"/>
</dbReference>
<dbReference type="InterPro" id="IPR036638">
    <property type="entry name" value="HLH_DNA-bd_sf"/>
</dbReference>
<evidence type="ECO:0000259" key="6">
    <source>
        <dbReference type="PROSITE" id="PS50888"/>
    </source>
</evidence>
<organism evidence="7 8">
    <name type="scientific">Lactuca virosa</name>
    <dbReference type="NCBI Taxonomy" id="75947"/>
    <lineage>
        <taxon>Eukaryota</taxon>
        <taxon>Viridiplantae</taxon>
        <taxon>Streptophyta</taxon>
        <taxon>Embryophyta</taxon>
        <taxon>Tracheophyta</taxon>
        <taxon>Spermatophyta</taxon>
        <taxon>Magnoliopsida</taxon>
        <taxon>eudicotyledons</taxon>
        <taxon>Gunneridae</taxon>
        <taxon>Pentapetalae</taxon>
        <taxon>asterids</taxon>
        <taxon>campanulids</taxon>
        <taxon>Asterales</taxon>
        <taxon>Asteraceae</taxon>
        <taxon>Cichorioideae</taxon>
        <taxon>Cichorieae</taxon>
        <taxon>Lactucinae</taxon>
        <taxon>Lactuca</taxon>
    </lineage>
</organism>
<dbReference type="InterPro" id="IPR015660">
    <property type="entry name" value="MASH1/Ascl1a-like"/>
</dbReference>
<evidence type="ECO:0000256" key="3">
    <source>
        <dbReference type="ARBA" id="ARBA00023125"/>
    </source>
</evidence>
<keyword evidence="4" id="KW-0804">Transcription</keyword>
<dbReference type="GO" id="GO:0090575">
    <property type="term" value="C:RNA polymerase II transcription regulator complex"/>
    <property type="evidence" value="ECO:0007669"/>
    <property type="project" value="TreeGrafter"/>
</dbReference>
<dbReference type="EMBL" id="CAKMRJ010000113">
    <property type="protein sequence ID" value="CAH1418480.1"/>
    <property type="molecule type" value="Genomic_DNA"/>
</dbReference>
<dbReference type="AlphaFoldDB" id="A0AAU9LVB3"/>
<evidence type="ECO:0000256" key="2">
    <source>
        <dbReference type="ARBA" id="ARBA00023015"/>
    </source>
</evidence>
<sequence length="256" mass="28537">MLALSSPLFSTPYGWPLADNFSKVCGDPDSTQSLLELPSSDQIQLDFTPENSSSFGGAVNGGMGDGMRVVKKLNHNASERDRRKKVNSLYESLRSVLPISNYRKKKVSIPGIVSRAVKYIPELQKEVETLIHKKEKLWSYSSSTENICIKKQSAKDAIIDENSSIVSSVNVLSEKEAIIQLISSTKSSGKNKDIVFLSKVLERLEEEEDGFILLNATTFRCVGEGILLNTLHFQVQGNNKIDAQKIKEKLRSFHQE</sequence>
<dbReference type="GO" id="GO:0046983">
    <property type="term" value="F:protein dimerization activity"/>
    <property type="evidence" value="ECO:0007669"/>
    <property type="project" value="InterPro"/>
</dbReference>
<evidence type="ECO:0000256" key="5">
    <source>
        <dbReference type="ARBA" id="ARBA00023242"/>
    </source>
</evidence>
<dbReference type="PANTHER" id="PTHR13935">
    <property type="entry name" value="ACHAETE-SCUTE TRANSCRIPTION FACTOR-RELATED"/>
    <property type="match status" value="1"/>
</dbReference>
<evidence type="ECO:0000256" key="4">
    <source>
        <dbReference type="ARBA" id="ARBA00023163"/>
    </source>
</evidence>
<reference evidence="7 8" key="1">
    <citation type="submission" date="2022-01" db="EMBL/GenBank/DDBJ databases">
        <authorList>
            <person name="Xiong W."/>
            <person name="Schranz E."/>
        </authorList>
    </citation>
    <scope>NUCLEOTIDE SEQUENCE [LARGE SCALE GENOMIC DNA]</scope>
</reference>
<dbReference type="GO" id="GO:0000981">
    <property type="term" value="F:DNA-binding transcription factor activity, RNA polymerase II-specific"/>
    <property type="evidence" value="ECO:0007669"/>
    <property type="project" value="TreeGrafter"/>
</dbReference>
<dbReference type="SMART" id="SM00353">
    <property type="entry name" value="HLH"/>
    <property type="match status" value="1"/>
</dbReference>
<dbReference type="GO" id="GO:0010106">
    <property type="term" value="P:cellular response to iron ion starvation"/>
    <property type="evidence" value="ECO:0007669"/>
    <property type="project" value="UniProtKB-ARBA"/>
</dbReference>
<keyword evidence="2" id="KW-0805">Transcription regulation</keyword>
<dbReference type="GO" id="GO:0000977">
    <property type="term" value="F:RNA polymerase II transcription regulatory region sequence-specific DNA binding"/>
    <property type="evidence" value="ECO:0007669"/>
    <property type="project" value="TreeGrafter"/>
</dbReference>
<name>A0AAU9LVB3_9ASTR</name>
<evidence type="ECO:0000256" key="1">
    <source>
        <dbReference type="ARBA" id="ARBA00004123"/>
    </source>
</evidence>
<keyword evidence="3" id="KW-0238">DNA-binding</keyword>
<dbReference type="SUPFAM" id="SSF47459">
    <property type="entry name" value="HLH, helix-loop-helix DNA-binding domain"/>
    <property type="match status" value="1"/>
</dbReference>
<keyword evidence="8" id="KW-1185">Reference proteome</keyword>
<comment type="caution">
    <text evidence="7">The sequence shown here is derived from an EMBL/GenBank/DDBJ whole genome shotgun (WGS) entry which is preliminary data.</text>
</comment>
<keyword evidence="5" id="KW-0539">Nucleus</keyword>
<dbReference type="InterPro" id="IPR011598">
    <property type="entry name" value="bHLH_dom"/>
</dbReference>
<evidence type="ECO:0000313" key="7">
    <source>
        <dbReference type="EMBL" id="CAH1418480.1"/>
    </source>
</evidence>
<comment type="subcellular location">
    <subcellularLocation>
        <location evidence="1">Nucleus</location>
    </subcellularLocation>
</comment>
<protein>
    <recommendedName>
        <fullName evidence="6">BHLH domain-containing protein</fullName>
    </recommendedName>
</protein>
<dbReference type="FunFam" id="4.10.280.10:FF:000074">
    <property type="entry name" value="Transcription factor ORG2"/>
    <property type="match status" value="1"/>
</dbReference>
<dbReference type="Gene3D" id="4.10.280.10">
    <property type="entry name" value="Helix-loop-helix DNA-binding domain"/>
    <property type="match status" value="1"/>
</dbReference>